<dbReference type="InterPro" id="IPR011012">
    <property type="entry name" value="Longin-like_dom_sf"/>
</dbReference>
<evidence type="ECO:0000313" key="9">
    <source>
        <dbReference type="EMBL" id="PWA82355.1"/>
    </source>
</evidence>
<dbReference type="GO" id="GO:0006890">
    <property type="term" value="P:retrograde vesicle-mediated transport, Golgi to endoplasmic reticulum"/>
    <property type="evidence" value="ECO:0007669"/>
    <property type="project" value="InterPro"/>
</dbReference>
<dbReference type="Pfam" id="PF13774">
    <property type="entry name" value="Longin"/>
    <property type="match status" value="1"/>
</dbReference>
<keyword evidence="6 7" id="KW-0472">Membrane</keyword>
<evidence type="ECO:0000256" key="6">
    <source>
        <dbReference type="ARBA" id="ARBA00023136"/>
    </source>
</evidence>
<dbReference type="SMART" id="SM01270">
    <property type="entry name" value="Longin"/>
    <property type="match status" value="1"/>
</dbReference>
<evidence type="ECO:0000259" key="8">
    <source>
        <dbReference type="PROSITE" id="PS50859"/>
    </source>
</evidence>
<evidence type="ECO:0000256" key="7">
    <source>
        <dbReference type="SAM" id="Phobius"/>
    </source>
</evidence>
<dbReference type="Proteomes" id="UP000245207">
    <property type="component" value="Unassembled WGS sequence"/>
</dbReference>
<accession>A0A2U1P9C4</accession>
<comment type="subcellular location">
    <subcellularLocation>
        <location evidence="1">Endoplasmic reticulum membrane</location>
        <topology evidence="1">Single-pass type IV membrane protein</topology>
    </subcellularLocation>
    <subcellularLocation>
        <location evidence="2">Golgi apparatus membrane</location>
    </subcellularLocation>
</comment>
<evidence type="ECO:0000256" key="4">
    <source>
        <dbReference type="ARBA" id="ARBA00022927"/>
    </source>
</evidence>
<dbReference type="PROSITE" id="PS50859">
    <property type="entry name" value="LONGIN"/>
    <property type="match status" value="1"/>
</dbReference>
<keyword evidence="4" id="KW-0653">Protein transport</keyword>
<feature type="domain" description="Longin" evidence="8">
    <location>
        <begin position="6"/>
        <end position="119"/>
    </location>
</feature>
<protein>
    <submittedName>
        <fullName evidence="9">25.3 kDa vesicle transport protein</fullName>
    </submittedName>
</protein>
<dbReference type="CDD" id="cd14824">
    <property type="entry name" value="Longin"/>
    <property type="match status" value="1"/>
</dbReference>
<dbReference type="Gene3D" id="3.30.450.50">
    <property type="entry name" value="Longin domain"/>
    <property type="match status" value="1"/>
</dbReference>
<dbReference type="EMBL" id="PKPP01001481">
    <property type="protein sequence ID" value="PWA82355.1"/>
    <property type="molecule type" value="Genomic_DNA"/>
</dbReference>
<keyword evidence="7" id="KW-0812">Transmembrane</keyword>
<keyword evidence="7" id="KW-1133">Transmembrane helix</keyword>
<comment type="caution">
    <text evidence="9">The sequence shown here is derived from an EMBL/GenBank/DDBJ whole genome shotgun (WGS) entry which is preliminary data.</text>
</comment>
<dbReference type="PANTHER" id="PTHR45837">
    <property type="entry name" value="VESICLE-TRAFFICKING PROTEIN SEC22B"/>
    <property type="match status" value="1"/>
</dbReference>
<evidence type="ECO:0000256" key="2">
    <source>
        <dbReference type="ARBA" id="ARBA00004394"/>
    </source>
</evidence>
<dbReference type="GO" id="GO:0000139">
    <property type="term" value="C:Golgi membrane"/>
    <property type="evidence" value="ECO:0007669"/>
    <property type="project" value="UniProtKB-SubCell"/>
</dbReference>
<gene>
    <name evidence="9" type="ORF">CTI12_AA104550</name>
</gene>
<keyword evidence="4" id="KW-0813">Transport</keyword>
<dbReference type="InterPro" id="IPR044565">
    <property type="entry name" value="Sec22"/>
</dbReference>
<evidence type="ECO:0000256" key="5">
    <source>
        <dbReference type="ARBA" id="ARBA00023054"/>
    </source>
</evidence>
<evidence type="ECO:0000256" key="3">
    <source>
        <dbReference type="ARBA" id="ARBA00008025"/>
    </source>
</evidence>
<organism evidence="9 10">
    <name type="scientific">Artemisia annua</name>
    <name type="common">Sweet wormwood</name>
    <dbReference type="NCBI Taxonomy" id="35608"/>
    <lineage>
        <taxon>Eukaryota</taxon>
        <taxon>Viridiplantae</taxon>
        <taxon>Streptophyta</taxon>
        <taxon>Embryophyta</taxon>
        <taxon>Tracheophyta</taxon>
        <taxon>Spermatophyta</taxon>
        <taxon>Magnoliopsida</taxon>
        <taxon>eudicotyledons</taxon>
        <taxon>Gunneridae</taxon>
        <taxon>Pentapetalae</taxon>
        <taxon>asterids</taxon>
        <taxon>campanulids</taxon>
        <taxon>Asterales</taxon>
        <taxon>Asteraceae</taxon>
        <taxon>Asteroideae</taxon>
        <taxon>Anthemideae</taxon>
        <taxon>Artemisiinae</taxon>
        <taxon>Artemisia</taxon>
    </lineage>
</organism>
<dbReference type="SUPFAM" id="SSF64356">
    <property type="entry name" value="SNARE-like"/>
    <property type="match status" value="1"/>
</dbReference>
<name>A0A2U1P9C4_ARTAN</name>
<dbReference type="OrthoDB" id="1719357at2759"/>
<sequence length="213" mass="24713">MVKLTIVGRVNDGLPMSQGPIYNEDDDNTAYKQHAEFVLREISVNALPTSNTTIVLHHHCFNYMVKNGVCFITLCDVSYPRKLAFHYLQDLQKEFEKIDLELINQITEPYSLRKFDNIICNIRRQYVDTRTQANLSKLNNHRQAELDVHTEQMSIVVERRRKADLLERMMKAHKSTSPVWGSKTLEVIAVKWTPSVTIIFVLAFVLLWSSFKA</sequence>
<feature type="transmembrane region" description="Helical" evidence="7">
    <location>
        <begin position="192"/>
        <end position="211"/>
    </location>
</feature>
<dbReference type="STRING" id="35608.A0A2U1P9C4"/>
<evidence type="ECO:0000256" key="1">
    <source>
        <dbReference type="ARBA" id="ARBA00004163"/>
    </source>
</evidence>
<dbReference type="GO" id="GO:0006888">
    <property type="term" value="P:endoplasmic reticulum to Golgi vesicle-mediated transport"/>
    <property type="evidence" value="ECO:0007669"/>
    <property type="project" value="InterPro"/>
</dbReference>
<comment type="similarity">
    <text evidence="3">Belongs to the synaptobrevin family.</text>
</comment>
<reference evidence="9 10" key="1">
    <citation type="journal article" date="2018" name="Mol. Plant">
        <title>The genome of Artemisia annua provides insight into the evolution of Asteraceae family and artemisinin biosynthesis.</title>
        <authorList>
            <person name="Shen Q."/>
            <person name="Zhang L."/>
            <person name="Liao Z."/>
            <person name="Wang S."/>
            <person name="Yan T."/>
            <person name="Shi P."/>
            <person name="Liu M."/>
            <person name="Fu X."/>
            <person name="Pan Q."/>
            <person name="Wang Y."/>
            <person name="Lv Z."/>
            <person name="Lu X."/>
            <person name="Zhang F."/>
            <person name="Jiang W."/>
            <person name="Ma Y."/>
            <person name="Chen M."/>
            <person name="Hao X."/>
            <person name="Li L."/>
            <person name="Tang Y."/>
            <person name="Lv G."/>
            <person name="Zhou Y."/>
            <person name="Sun X."/>
            <person name="Brodelius P.E."/>
            <person name="Rose J.K.C."/>
            <person name="Tang K."/>
        </authorList>
    </citation>
    <scope>NUCLEOTIDE SEQUENCE [LARGE SCALE GENOMIC DNA]</scope>
    <source>
        <strain evidence="10">cv. Huhao1</strain>
        <tissue evidence="9">Leaf</tissue>
    </source>
</reference>
<dbReference type="GO" id="GO:0005789">
    <property type="term" value="C:endoplasmic reticulum membrane"/>
    <property type="evidence" value="ECO:0007669"/>
    <property type="project" value="UniProtKB-SubCell"/>
</dbReference>
<dbReference type="AlphaFoldDB" id="A0A2U1P9C4"/>
<evidence type="ECO:0000313" key="10">
    <source>
        <dbReference type="Proteomes" id="UP000245207"/>
    </source>
</evidence>
<dbReference type="GO" id="GO:0015031">
    <property type="term" value="P:protein transport"/>
    <property type="evidence" value="ECO:0007669"/>
    <property type="project" value="UniProtKB-KW"/>
</dbReference>
<keyword evidence="5" id="KW-0175">Coiled coil</keyword>
<dbReference type="GO" id="GO:0005484">
    <property type="term" value="F:SNAP receptor activity"/>
    <property type="evidence" value="ECO:0007669"/>
    <property type="project" value="InterPro"/>
</dbReference>
<proteinExistence type="inferred from homology"/>
<keyword evidence="10" id="KW-1185">Reference proteome</keyword>
<dbReference type="InterPro" id="IPR010908">
    <property type="entry name" value="Longin_dom"/>
</dbReference>